<dbReference type="InterPro" id="IPR025337">
    <property type="entry name" value="Questin_oxidase-like"/>
</dbReference>
<accession>A0A8H7SPB8</accession>
<sequence length="253" mass="28940">MEYKGAQNNLLYIILKLHDLGVSDQQLTSVYHSIIHSMDTLLLPKIYKLYAPLHINNCMYSSYLEFFGRQVINHGIQDTLNQFFYCTSLSQSIGSQCLPMVHLALGLKHDYPEIITQALSYAATSYQDTSFLLDERGVLYNNGYFTAYEILINQVKVDPRFGSFSSKLTYRKILKSARELLHTYVYLWELPNNIEDALNELRVLAACLLLSPTDNDRQQNHTGLDITGNLLKSINAMDILYPNNTCPTLLVRL</sequence>
<dbReference type="AlphaFoldDB" id="A0A8H7SPB8"/>
<dbReference type="PANTHER" id="PTHR35870:SF1">
    <property type="entry name" value="PROTEIN, PUTATIVE (AFU_ORTHOLOGUE AFUA_5G03330)-RELATED"/>
    <property type="match status" value="1"/>
</dbReference>
<dbReference type="Pfam" id="PF14027">
    <property type="entry name" value="Questin_oxidase"/>
    <property type="match status" value="1"/>
</dbReference>
<dbReference type="PANTHER" id="PTHR35870">
    <property type="entry name" value="PROTEIN, PUTATIVE (AFU_ORTHOLOGUE AFUA_5G03330)-RELATED"/>
    <property type="match status" value="1"/>
</dbReference>
<evidence type="ECO:0000313" key="3">
    <source>
        <dbReference type="Proteomes" id="UP000613177"/>
    </source>
</evidence>
<dbReference type="EMBL" id="JAEPRE010000131">
    <property type="protein sequence ID" value="KAG2231886.1"/>
    <property type="molecule type" value="Genomic_DNA"/>
</dbReference>
<evidence type="ECO:0000256" key="1">
    <source>
        <dbReference type="ARBA" id="ARBA00023002"/>
    </source>
</evidence>
<dbReference type="GO" id="GO:0016491">
    <property type="term" value="F:oxidoreductase activity"/>
    <property type="evidence" value="ECO:0007669"/>
    <property type="project" value="UniProtKB-KW"/>
</dbReference>
<dbReference type="Proteomes" id="UP000613177">
    <property type="component" value="Unassembled WGS sequence"/>
</dbReference>
<keyword evidence="3" id="KW-1185">Reference proteome</keyword>
<keyword evidence="1" id="KW-0560">Oxidoreductase</keyword>
<name>A0A8H7SPB8_9FUNG</name>
<protein>
    <submittedName>
        <fullName evidence="2">Uncharacterized protein</fullName>
    </submittedName>
</protein>
<organism evidence="2 3">
    <name type="scientific">Thamnidium elegans</name>
    <dbReference type="NCBI Taxonomy" id="101142"/>
    <lineage>
        <taxon>Eukaryota</taxon>
        <taxon>Fungi</taxon>
        <taxon>Fungi incertae sedis</taxon>
        <taxon>Mucoromycota</taxon>
        <taxon>Mucoromycotina</taxon>
        <taxon>Mucoromycetes</taxon>
        <taxon>Mucorales</taxon>
        <taxon>Mucorineae</taxon>
        <taxon>Mucoraceae</taxon>
        <taxon>Thamnidium</taxon>
    </lineage>
</organism>
<gene>
    <name evidence="2" type="ORF">INT48_008912</name>
</gene>
<evidence type="ECO:0000313" key="2">
    <source>
        <dbReference type="EMBL" id="KAG2231886.1"/>
    </source>
</evidence>
<comment type="caution">
    <text evidence="2">The sequence shown here is derived from an EMBL/GenBank/DDBJ whole genome shotgun (WGS) entry which is preliminary data.</text>
</comment>
<reference evidence="2" key="1">
    <citation type="submission" date="2021-01" db="EMBL/GenBank/DDBJ databases">
        <title>Metabolic potential, ecology and presence of endohyphal bacteria is reflected in genomic diversity of Mucoromycotina.</title>
        <authorList>
            <person name="Muszewska A."/>
            <person name="Okrasinska A."/>
            <person name="Steczkiewicz K."/>
            <person name="Drgas O."/>
            <person name="Orlowska M."/>
            <person name="Perlinska-Lenart U."/>
            <person name="Aleksandrzak-Piekarczyk T."/>
            <person name="Szatraj K."/>
            <person name="Zielenkiewicz U."/>
            <person name="Pilsyk S."/>
            <person name="Malc E."/>
            <person name="Mieczkowski P."/>
            <person name="Kruszewska J.S."/>
            <person name="Biernat P."/>
            <person name="Pawlowska J."/>
        </authorList>
    </citation>
    <scope>NUCLEOTIDE SEQUENCE</scope>
    <source>
        <strain evidence="2">WA0000018081</strain>
    </source>
</reference>
<proteinExistence type="predicted"/>